<evidence type="ECO:0000256" key="9">
    <source>
        <dbReference type="PROSITE-ProRule" id="PRU01240"/>
    </source>
</evidence>
<feature type="chain" id="PRO_5006901227" evidence="11">
    <location>
        <begin position="18"/>
        <end position="921"/>
    </location>
</feature>
<sequence length="921" mass="97228">MPSCLFLCILWFGIVCGQQAISPVQVEGIGGPVRRYIVELENTPGFGDVHEPLYAALKSHHVGFKVDKEYRSQGVFYGAAVTLDDPEVSVSLPVLRRFLCSTKDVTALENAPGVIAVRPVRTYSRPEPIKMIPVNPLSSDGFVPVAESQSSHVMTGVDKLHAKGITGEGIKVGIIDTGIDYTHPALGDGFGPGFKVLSPEVMTSLGMRTNTPVPDPDPLDQCYGHGTHVAGILGANPGNPANISGVAYSASIYAYRYEVKLAALGLSHQFPRIFGCSGDSTDDIIVDALLRGVADGQDILTLSIGQPDGWTEGTTSVVASRIAANGTVVTVAAGESLQHAIVAARSLSGASGPWFTSAPANSINAISVGSVDNAVIFLNNVTVHGVKHDPITYYSLSPFSVDGIKPVWATSNDTTITDDACNPLPASTPNLTDYIALIRRGNCTFVQKATNAFAKGAQTILIYDNGTGFTLIDAGNFTTVTLIQAADGEFLVKQFAAGAPVALSFPQPDQGGSTEYPNPAGGLVSAFTSWGATNDFFFKPAVAAPGGNILSLLPTNKGSYGVAAGTSMATPFVAGAAALIRSVLGKVVDTRTLLETTAKLIPAESNNTKAPLQSAAWQGAGLINVYDALYSTTRVSPGELILNDSAHFVPEHTFTIQNIGDVVKQYQLNHLPAGTAMTVIPGTIFTSSGGVPLTNDTIIVDLSTGSFTLAPGQSQDVVARFTAPPVNTSTFPLYSGFIQISSALENGSTTDTTHVSYIGLAAALKDKVVLDNTNVTLGRQVPLVRQSSGAIQTSAKNYTFGIVNGTSDYPIVELRLVFGTPQLRLDLVDSDFALDNATAVEQLGLLTEYTYVSRNDQNDNLYYVLVFPEPVFANGTRWVPNESYKILVRALRVNGDPSKEADFDAWLSPVIGYYPANTTTV</sequence>
<dbReference type="InterPro" id="IPR015500">
    <property type="entry name" value="Peptidase_S8_subtilisin-rel"/>
</dbReference>
<evidence type="ECO:0000256" key="3">
    <source>
        <dbReference type="ARBA" id="ARBA00022525"/>
    </source>
</evidence>
<dbReference type="Proteomes" id="UP000054988">
    <property type="component" value="Unassembled WGS sequence"/>
</dbReference>
<dbReference type="InterPro" id="IPR022398">
    <property type="entry name" value="Peptidase_S8_His-AS"/>
</dbReference>
<name>A0A0W0EWX6_MONRR</name>
<dbReference type="InterPro" id="IPR003137">
    <property type="entry name" value="PA_domain"/>
</dbReference>
<dbReference type="PANTHER" id="PTHR43806">
    <property type="entry name" value="PEPTIDASE S8"/>
    <property type="match status" value="1"/>
</dbReference>
<feature type="domain" description="Peptidase S8/S53" evidence="12">
    <location>
        <begin position="167"/>
        <end position="605"/>
    </location>
</feature>
<dbReference type="EMBL" id="LATX01002469">
    <property type="protein sequence ID" value="KTB28567.1"/>
    <property type="molecule type" value="Genomic_DNA"/>
</dbReference>
<evidence type="ECO:0000256" key="7">
    <source>
        <dbReference type="ARBA" id="ARBA00022825"/>
    </source>
</evidence>
<keyword evidence="4 9" id="KW-0645">Protease</keyword>
<evidence type="ECO:0000256" key="5">
    <source>
        <dbReference type="ARBA" id="ARBA00022729"/>
    </source>
</evidence>
<dbReference type="GO" id="GO:0016020">
    <property type="term" value="C:membrane"/>
    <property type="evidence" value="ECO:0007669"/>
    <property type="project" value="InterPro"/>
</dbReference>
<protein>
    <submittedName>
        <fullName evidence="15">Putative pyrolysin</fullName>
    </submittedName>
</protein>
<evidence type="ECO:0000256" key="6">
    <source>
        <dbReference type="ARBA" id="ARBA00022801"/>
    </source>
</evidence>
<organism evidence="15 16">
    <name type="scientific">Moniliophthora roreri</name>
    <name type="common">Frosty pod rot fungus</name>
    <name type="synonym">Monilia roreri</name>
    <dbReference type="NCBI Taxonomy" id="221103"/>
    <lineage>
        <taxon>Eukaryota</taxon>
        <taxon>Fungi</taxon>
        <taxon>Dikarya</taxon>
        <taxon>Basidiomycota</taxon>
        <taxon>Agaricomycotina</taxon>
        <taxon>Agaricomycetes</taxon>
        <taxon>Agaricomycetidae</taxon>
        <taxon>Agaricales</taxon>
        <taxon>Marasmiineae</taxon>
        <taxon>Marasmiaceae</taxon>
        <taxon>Moniliophthora</taxon>
    </lineage>
</organism>
<evidence type="ECO:0000256" key="4">
    <source>
        <dbReference type="ARBA" id="ARBA00022670"/>
    </source>
</evidence>
<keyword evidence="7 9" id="KW-0720">Serine protease</keyword>
<feature type="active site" description="Charge relay system" evidence="8 9">
    <location>
        <position position="225"/>
    </location>
</feature>
<feature type="active site" description="Charge relay system" evidence="8 9">
    <location>
        <position position="176"/>
    </location>
</feature>
<keyword evidence="3" id="KW-0964">Secreted</keyword>
<evidence type="ECO:0000259" key="13">
    <source>
        <dbReference type="Pfam" id="PF02225"/>
    </source>
</evidence>
<evidence type="ECO:0000256" key="1">
    <source>
        <dbReference type="ARBA" id="ARBA00011073"/>
    </source>
</evidence>
<dbReference type="InterPro" id="IPR046450">
    <property type="entry name" value="PA_dom_sf"/>
</dbReference>
<feature type="signal peptide" evidence="11">
    <location>
        <begin position="1"/>
        <end position="17"/>
    </location>
</feature>
<dbReference type="PROSITE" id="PS00137">
    <property type="entry name" value="SUBTILASE_HIS"/>
    <property type="match status" value="1"/>
</dbReference>
<comment type="similarity">
    <text evidence="1 9 10">Belongs to the peptidase S8 family.</text>
</comment>
<dbReference type="Pfam" id="PF00082">
    <property type="entry name" value="Peptidase_S8"/>
    <property type="match status" value="1"/>
</dbReference>
<dbReference type="PRINTS" id="PR00723">
    <property type="entry name" value="SUBTILISIN"/>
</dbReference>
<dbReference type="PROSITE" id="PS00138">
    <property type="entry name" value="SUBTILASE_SER"/>
    <property type="match status" value="1"/>
</dbReference>
<dbReference type="AlphaFoldDB" id="A0A0W0EWX6"/>
<dbReference type="Gene3D" id="3.50.30.30">
    <property type="match status" value="1"/>
</dbReference>
<dbReference type="CDD" id="cd07489">
    <property type="entry name" value="Peptidases_S8_5"/>
    <property type="match status" value="1"/>
</dbReference>
<dbReference type="Pfam" id="PF06280">
    <property type="entry name" value="fn3_5"/>
    <property type="match status" value="1"/>
</dbReference>
<dbReference type="PROSITE" id="PS00136">
    <property type="entry name" value="SUBTILASE_ASP"/>
    <property type="match status" value="1"/>
</dbReference>
<reference evidence="15 16" key="1">
    <citation type="submission" date="2015-12" db="EMBL/GenBank/DDBJ databases">
        <title>Draft genome sequence of Moniliophthora roreri, the causal agent of frosty pod rot of cacao.</title>
        <authorList>
            <person name="Aime M.C."/>
            <person name="Diaz-Valderrama J.R."/>
            <person name="Kijpornyongpan T."/>
            <person name="Phillips-Mora W."/>
        </authorList>
    </citation>
    <scope>NUCLEOTIDE SEQUENCE [LARGE SCALE GENOMIC DNA]</scope>
    <source>
        <strain evidence="15 16">MCA 2952</strain>
    </source>
</reference>
<evidence type="ECO:0000259" key="12">
    <source>
        <dbReference type="Pfam" id="PF00082"/>
    </source>
</evidence>
<dbReference type="Gene3D" id="3.40.50.200">
    <property type="entry name" value="Peptidase S8/S53 domain"/>
    <property type="match status" value="1"/>
</dbReference>
<dbReference type="InterPro" id="IPR034187">
    <property type="entry name" value="Peptidases_S8_5"/>
</dbReference>
<keyword evidence="2" id="KW-0134">Cell wall</keyword>
<evidence type="ECO:0000256" key="8">
    <source>
        <dbReference type="PIRSR" id="PIRSR615500-1"/>
    </source>
</evidence>
<feature type="domain" description="PA" evidence="13">
    <location>
        <begin position="418"/>
        <end position="488"/>
    </location>
</feature>
<evidence type="ECO:0000256" key="11">
    <source>
        <dbReference type="SAM" id="SignalP"/>
    </source>
</evidence>
<dbReference type="GO" id="GO:0004252">
    <property type="term" value="F:serine-type endopeptidase activity"/>
    <property type="evidence" value="ECO:0007669"/>
    <property type="project" value="UniProtKB-UniRule"/>
</dbReference>
<dbReference type="SUPFAM" id="SSF52743">
    <property type="entry name" value="Subtilisin-like"/>
    <property type="match status" value="1"/>
</dbReference>
<dbReference type="GO" id="GO:0005615">
    <property type="term" value="C:extracellular space"/>
    <property type="evidence" value="ECO:0007669"/>
    <property type="project" value="TreeGrafter"/>
</dbReference>
<dbReference type="PANTHER" id="PTHR43806:SF66">
    <property type="entry name" value="SERIN ENDOPEPTIDASE"/>
    <property type="match status" value="1"/>
</dbReference>
<evidence type="ECO:0000256" key="2">
    <source>
        <dbReference type="ARBA" id="ARBA00022512"/>
    </source>
</evidence>
<gene>
    <name evidence="15" type="ORF">WG66_18770</name>
</gene>
<dbReference type="GO" id="GO:0006508">
    <property type="term" value="P:proteolysis"/>
    <property type="evidence" value="ECO:0007669"/>
    <property type="project" value="UniProtKB-KW"/>
</dbReference>
<dbReference type="eggNOG" id="KOG4266">
    <property type="taxonomic scope" value="Eukaryota"/>
</dbReference>
<feature type="domain" description="C5a peptidase/Subtilisin-like protease SBT2-like Fn3-like" evidence="14">
    <location>
        <begin position="642"/>
        <end position="742"/>
    </location>
</feature>
<dbReference type="InterPro" id="IPR023828">
    <property type="entry name" value="Peptidase_S8_Ser-AS"/>
</dbReference>
<dbReference type="Pfam" id="PF02225">
    <property type="entry name" value="PA"/>
    <property type="match status" value="1"/>
</dbReference>
<comment type="caution">
    <text evidence="15">The sequence shown here is derived from an EMBL/GenBank/DDBJ whole genome shotgun (WGS) entry which is preliminary data.</text>
</comment>
<evidence type="ECO:0000313" key="15">
    <source>
        <dbReference type="EMBL" id="KTB28567.1"/>
    </source>
</evidence>
<dbReference type="InterPro" id="IPR023827">
    <property type="entry name" value="Peptidase_S8_Asp-AS"/>
</dbReference>
<feature type="active site" description="Charge relay system" evidence="8 9">
    <location>
        <position position="567"/>
    </location>
</feature>
<proteinExistence type="inferred from homology"/>
<dbReference type="CDD" id="cd02124">
    <property type="entry name" value="PA_PoS1_like"/>
    <property type="match status" value="1"/>
</dbReference>
<keyword evidence="5 11" id="KW-0732">Signal</keyword>
<dbReference type="InterPro" id="IPR050131">
    <property type="entry name" value="Peptidase_S8_subtilisin-like"/>
</dbReference>
<keyword evidence="6 9" id="KW-0378">Hydrolase</keyword>
<accession>A0A0W0EWX6</accession>
<dbReference type="InterPro" id="IPR010435">
    <property type="entry name" value="C5a/SBT2-like_Fn3"/>
</dbReference>
<evidence type="ECO:0000256" key="10">
    <source>
        <dbReference type="RuleBase" id="RU003355"/>
    </source>
</evidence>
<evidence type="ECO:0000259" key="14">
    <source>
        <dbReference type="Pfam" id="PF06280"/>
    </source>
</evidence>
<dbReference type="SUPFAM" id="SSF52025">
    <property type="entry name" value="PA domain"/>
    <property type="match status" value="1"/>
</dbReference>
<dbReference type="InterPro" id="IPR036852">
    <property type="entry name" value="Peptidase_S8/S53_dom_sf"/>
</dbReference>
<dbReference type="PROSITE" id="PS51892">
    <property type="entry name" value="SUBTILASE"/>
    <property type="match status" value="1"/>
</dbReference>
<evidence type="ECO:0000313" key="16">
    <source>
        <dbReference type="Proteomes" id="UP000054988"/>
    </source>
</evidence>
<dbReference type="InterPro" id="IPR000209">
    <property type="entry name" value="Peptidase_S8/S53_dom"/>
</dbReference>